<dbReference type="InterPro" id="IPR006709">
    <property type="entry name" value="SSU_processome_Utp14"/>
</dbReference>
<feature type="compositionally biased region" description="Basic and acidic residues" evidence="5">
    <location>
        <begin position="582"/>
        <end position="605"/>
    </location>
</feature>
<evidence type="ECO:0000256" key="4">
    <source>
        <dbReference type="ARBA" id="ARBA00023242"/>
    </source>
</evidence>
<feature type="region of interest" description="Disordered" evidence="5">
    <location>
        <begin position="582"/>
        <end position="615"/>
    </location>
</feature>
<keyword evidence="3" id="KW-0597">Phosphoprotein</keyword>
<keyword evidence="7" id="KW-1185">Reference proteome</keyword>
<evidence type="ECO:0008006" key="8">
    <source>
        <dbReference type="Google" id="ProtNLM"/>
    </source>
</evidence>
<organism evidence="6">
    <name type="scientific">Darwinula stevensoni</name>
    <dbReference type="NCBI Taxonomy" id="69355"/>
    <lineage>
        <taxon>Eukaryota</taxon>
        <taxon>Metazoa</taxon>
        <taxon>Ecdysozoa</taxon>
        <taxon>Arthropoda</taxon>
        <taxon>Crustacea</taxon>
        <taxon>Oligostraca</taxon>
        <taxon>Ostracoda</taxon>
        <taxon>Podocopa</taxon>
        <taxon>Podocopida</taxon>
        <taxon>Darwinulocopina</taxon>
        <taxon>Darwinuloidea</taxon>
        <taxon>Darwinulidae</taxon>
        <taxon>Darwinula</taxon>
    </lineage>
</organism>
<name>A0A7R8X8Y1_9CRUS</name>
<protein>
    <recommendedName>
        <fullName evidence="8">U3 small nucleolar RNA-associated protein 14</fullName>
    </recommendedName>
</protein>
<dbReference type="AlphaFoldDB" id="A0A7R8X8Y1"/>
<evidence type="ECO:0000313" key="6">
    <source>
        <dbReference type="EMBL" id="CAD7245461.1"/>
    </source>
</evidence>
<dbReference type="EMBL" id="CAJPEV010000857">
    <property type="protein sequence ID" value="CAG0889135.1"/>
    <property type="molecule type" value="Genomic_DNA"/>
</dbReference>
<dbReference type="PANTHER" id="PTHR14150">
    <property type="entry name" value="U3 SMALL NUCLEOLAR RNA-ASSOCIATED PROTEIN 14"/>
    <property type="match status" value="1"/>
</dbReference>
<dbReference type="PANTHER" id="PTHR14150:SF12">
    <property type="entry name" value="U3 SMALL NUCLEOLAR RNA-ASSOCIATED PROTEIN 14 HOMOLOG A"/>
    <property type="match status" value="1"/>
</dbReference>
<proteinExistence type="inferred from homology"/>
<dbReference type="Proteomes" id="UP000677054">
    <property type="component" value="Unassembled WGS sequence"/>
</dbReference>
<dbReference type="Pfam" id="PF04615">
    <property type="entry name" value="Utp14"/>
    <property type="match status" value="2"/>
</dbReference>
<evidence type="ECO:0000256" key="5">
    <source>
        <dbReference type="SAM" id="MobiDB-lite"/>
    </source>
</evidence>
<evidence type="ECO:0000256" key="1">
    <source>
        <dbReference type="ARBA" id="ARBA00004604"/>
    </source>
</evidence>
<keyword evidence="4" id="KW-0539">Nucleus</keyword>
<evidence type="ECO:0000256" key="2">
    <source>
        <dbReference type="ARBA" id="ARBA00007774"/>
    </source>
</evidence>
<reference evidence="6" key="1">
    <citation type="submission" date="2020-11" db="EMBL/GenBank/DDBJ databases">
        <authorList>
            <person name="Tran Van P."/>
        </authorList>
    </citation>
    <scope>NUCLEOTIDE SEQUENCE</scope>
</reference>
<gene>
    <name evidence="6" type="ORF">DSTB1V02_LOCUS5334</name>
</gene>
<feature type="compositionally biased region" description="Acidic residues" evidence="5">
    <location>
        <begin position="1"/>
        <end position="35"/>
    </location>
</feature>
<comment type="subcellular location">
    <subcellularLocation>
        <location evidence="1">Nucleus</location>
        <location evidence="1">Nucleolus</location>
    </subcellularLocation>
</comment>
<accession>A0A7R8X8Y1</accession>
<dbReference type="GO" id="GO:0006364">
    <property type="term" value="P:rRNA processing"/>
    <property type="evidence" value="ECO:0007669"/>
    <property type="project" value="InterPro"/>
</dbReference>
<dbReference type="GO" id="GO:0032040">
    <property type="term" value="C:small-subunit processome"/>
    <property type="evidence" value="ECO:0007669"/>
    <property type="project" value="InterPro"/>
</dbReference>
<sequence length="828" mass="95013">MEHLFEEEEETDEEEDKMDMAELDEDSQVNDDDGDDAKHVQLLKAITKMDNFKCPGDANVSSNDTCRKGGTVCTPLEPMRREPSTQVSEYELSKSNASEVKVEDLLAPLKGKTRLQKLLGSVQKTEIRCQKATLDVPLPKPQALRVEREVGYQKTSEEVGKWDDVVRRNRLSRQISFPLNDTQLQLLTSEEYISKFKKPSTRLEERVYTLLEGSPHVIHPNVELTQYHRILKRERLRTQLKQFEELKRKDPGAALEQLRELEQQRALERVTLRHRVTSRRSKFQAIRAKYDPEARKVLAEQLLLSKELRKKVHGDSESEEEGEVEGTKKAPLNLDLDPNNPWMATNSKGKDPPGEAHQEDGGYRKFWLTIEDLKYKRANPITNLEKEQAEKESIVEVVESSTPKEVEKTGERGRFDFTSDRESAAGVEKDSELGVQVSKVCAQEDTVEQHQPSPKKKEHKMENQRTKRQTQGNVNKERDVDDMFDAVEEELEKRAQKKLCQLRLVGGRGAQKKLRQLRKATGFLPEALRRQKKRVKCKGKTKSSQDWLVEEVNPRKEDLGLNEGTTRSCTLEQLDHVAMQEKEKPEMNQRREPGGETSGCEKVEDGQDLGQPREVNVDPGKYMQLRAVKIQGALPNALVLDEDRDENAFPEDVIAEAFEEDDVIEKFRVEKQAAMELDELKDMVLTLPGWGEWGGPNPDDLDFHKRPKKRRFIKAPEPPPRKDRNLGNVIISEKKNQMLRQHQVSEVPFPFLTVRDFEASIRTPLGKTWVPETAHRLLTAPPVMTRMGAVIEPMDSEALLNLRQRRELRKQANPQVTSHLSGDFPSKR</sequence>
<evidence type="ECO:0000256" key="3">
    <source>
        <dbReference type="ARBA" id="ARBA00022553"/>
    </source>
</evidence>
<feature type="compositionally biased region" description="Basic and acidic residues" evidence="5">
    <location>
        <begin position="348"/>
        <end position="360"/>
    </location>
</feature>
<dbReference type="OrthoDB" id="277439at2759"/>
<feature type="region of interest" description="Disordered" evidence="5">
    <location>
        <begin position="444"/>
        <end position="479"/>
    </location>
</feature>
<evidence type="ECO:0000313" key="7">
    <source>
        <dbReference type="Proteomes" id="UP000677054"/>
    </source>
</evidence>
<feature type="region of interest" description="Disordered" evidence="5">
    <location>
        <begin position="310"/>
        <end position="360"/>
    </location>
</feature>
<feature type="region of interest" description="Disordered" evidence="5">
    <location>
        <begin position="1"/>
        <end position="37"/>
    </location>
</feature>
<dbReference type="EMBL" id="LR900374">
    <property type="protein sequence ID" value="CAD7245461.1"/>
    <property type="molecule type" value="Genomic_DNA"/>
</dbReference>
<feature type="region of interest" description="Disordered" evidence="5">
    <location>
        <begin position="807"/>
        <end position="828"/>
    </location>
</feature>
<comment type="similarity">
    <text evidence="2">Belongs to the UTP14 family.</text>
</comment>